<dbReference type="InterPro" id="IPR046439">
    <property type="entry name" value="ZF_RZ_dom"/>
</dbReference>
<dbReference type="FunFam" id="3.40.50.300:FF:001660">
    <property type="entry name" value="NF-X1 finger and helicase protein, putative"/>
    <property type="match status" value="1"/>
</dbReference>
<sequence length="2191" mass="249461">MKAIGFRNYQHQLIENFQSSVLASGGSDSLVFFPPEFNISEKQWPYLLRREEDWSHTDMRSFINSCLMASSPGNPLAEEVVNKLSSDKGIPRIRFICNNTSMNVDAGVGNRSVSFQSVMLPFIALLVRNGVRESTLEKQVNIIYSTVYTYVDTIVHDQMLRCVDELIRRKSLKDTSTTEQELLNVNAFIPVSYAQILLVLVRFVNEILGRIKEARMNVTLQKIGGRLERATIAWKEFLSNGLMYGDILSSSDGLGSYCFTVIDKELNKMKKILDSGRRSLERGMEVTKIMFENVGLNKEAITAAMQLDLCRSYDPPGEHSKHGKRHDNDAVNFQEIRVIPTADEILCKRNPFLPSTLPTTPHFLEPGPDRLLDTQFRLVREDMLNPLRIGLHDFLADLDKDKSQIAKLLDKGGRFKSDKGNHSGGDLNVYANVKFNGIQVNKNRGFLVRVGFKQPKVIKTGEQRKFYWERSRKLMHGSLICVLWANDYEKDRDIVSSKNAFTLYFGVIAERNENSLSEKADEAIIGVHFIESSIYPIVLEDMTLARRLSETGPKLPDRFMVESTGVYFESYVHILKALQDFSPGALPFSRHLAPATEEELTAKLEPPLYARAPGFKFDLSALLDKKTALTLEPDNELSRNSAVQTLVQSGKLDESQAEALTYSLCREIALIEGPPGTGKTYVGVELMKVLLDESNQKRASIGPVLTICFTNHALDQFLENLLHVGVKDVVRLGSRSKSEEIKPFALEERSRKQQKSPEHRRMLGAAYSELETLSKEAHVLTERLARKTMDWSDVEMLLMVDHNSVYQQLTEGPVDFHSEFIELEEEDFDPNNSYATEFNNRKVNQDDNEEWEYVGAGRGREPRSLFAQWVHGTDIRRKQQTIERLKNIEIEKRERKRGKGKNKNTENPFELLQNQDEDITMIDEEATNSESSNNQFLMQALQIQIPETDRPLDVLLEECNYGSSVWDMSIIERRRLHDHWRKLINEEIIEKLAELVKKHTEKRKEVDNIHDGVRKEILKSAQVIGMTTNGAAKFQSLIRSVAPRIIVCEEAGEVLEAHILAPLNETQHLILIGDHLQLRPHVATYGLSLDSDVGKNYALDRSLFERLVNEKKPMVKLLTQRRMRGEIADLVRDTLYPDLIDHEVTTKYPPVRGTPYNLFFFDHMNPEDAAGSNQFAMQSHSNSFEVKMVVEMVKYFVRNGYDKDGDIAVLTPYLGQMIKIRDALNKQFVVIIDERDNEQIAMMTEDELVEADSTNEASSSVAIPTALKKSLTRQVTLRTIDNYQGEEATIVIISLVRNISQYSSKATIGFLKSKNRTNVLLSRAKHGMFLLGNANLLVEKAEREGMKMWPTVINTLRERGQLGSAFPLQCERHPDTINFVEKPEQFSEFAPDGGCQEPCGFTLKCGHICQYKCHYDDPDHIGVMCYKPCQRLHESCRHACPKTCGEPCGNCNLTINNVELPCGHIKKKAPCYQACDPTLIKCEVLIDCVLPRCGHQQKRHCFEAIEDVKCSQKCGMPLGCSHSCASNCEECQRRSIRTSATKEATLDENGHVTKTNHFPCKQVCGRNLYCEHRCTSACHDGKPCPLCSGKCMIRCRHSTCNKRCSEPCNVCSEPCDWQCKHQGKCSLSCGAPCIRLPCNHRCEKLLPCDHQCPGVCGEECVPVEFCPICALPDIRKQTSNAAMLEEFGEVDWDINRMIVLECEHAFTMAYLDQQLEMNRFYDGIDGEADFEKIWTGVRTLPNELGSIHRCPLCRRPITNIRRYGRPIKKAILDIQNKKFLSKYRSLLHSYNERIQISISTLDANREKFLTNIKKPIYLNSNEKSSGVFKIPGDSNVKELAKLNEFTNLRKSYGIPQPHNDYWIKNTNILIQIYASLSHLLAETKSPPWKAAFEAAVASLYRSRLIEMDYIIETIRNMGIAEDDADSTILVLQRESLHGVGMVLPVIDRRCYLDIFFIIINVQKILFQEVDYIIQALSDNDQDNRSLDTKPGWINFALFILQSTMSHLQVIIKVAQETKYYKQYVSATLELAEVQCRHYRYRFKHRKIAEDPNDATGKAERKKIINELKEILQRFETLVHEIFPILQAEHFQSQCEKRMEDTIEEINELTNLAKGGVLTKTEKLQIFQAMSEDLRGSGHWYTCPNGHTYTIADCGGAVVESRCPDCNAVIGGTGHTLATNNRRNEEFESFNQ</sequence>
<dbReference type="GO" id="GO:0031048">
    <property type="term" value="P:regulatory ncRNA-mediated heterochromatin formation"/>
    <property type="evidence" value="ECO:0007669"/>
    <property type="project" value="TreeGrafter"/>
</dbReference>
<dbReference type="SUPFAM" id="SSF52540">
    <property type="entry name" value="P-loop containing nucleoside triphosphate hydrolases"/>
    <property type="match status" value="1"/>
</dbReference>
<keyword evidence="4" id="KW-0863">Zinc-finger</keyword>
<comment type="subcellular location">
    <subcellularLocation>
        <location evidence="1">Cytoplasm</location>
    </subcellularLocation>
</comment>
<dbReference type="Pfam" id="PF13086">
    <property type="entry name" value="AAA_11"/>
    <property type="match status" value="1"/>
</dbReference>
<dbReference type="InterPro" id="IPR041677">
    <property type="entry name" value="DNA2/NAM7_AAA_11"/>
</dbReference>
<evidence type="ECO:0000256" key="4">
    <source>
        <dbReference type="ARBA" id="ARBA00022771"/>
    </source>
</evidence>
<dbReference type="InterPro" id="IPR045055">
    <property type="entry name" value="DNA2/NAM7-like"/>
</dbReference>
<keyword evidence="9" id="KW-1185">Reference proteome</keyword>
<comment type="caution">
    <text evidence="8">The sequence shown here is derived from an EMBL/GenBank/DDBJ whole genome shotgun (WGS) entry which is preliminary data.</text>
</comment>
<dbReference type="PROSITE" id="PS51981">
    <property type="entry name" value="ZF_RZ"/>
    <property type="match status" value="1"/>
</dbReference>
<dbReference type="OrthoDB" id="2423195at2759"/>
<dbReference type="PANTHER" id="PTHR10887:SF445">
    <property type="entry name" value="NFX1-TYPE ZINC FINGER-CONTAINING PROTEIN 1"/>
    <property type="match status" value="1"/>
</dbReference>
<dbReference type="GO" id="GO:0031380">
    <property type="term" value="C:nuclear RNA-directed RNA polymerase complex"/>
    <property type="evidence" value="ECO:0007669"/>
    <property type="project" value="TreeGrafter"/>
</dbReference>
<keyword evidence="2" id="KW-0963">Cytoplasm</keyword>
<dbReference type="Pfam" id="PF20173">
    <property type="entry name" value="ZnF_RZ-type"/>
    <property type="match status" value="1"/>
</dbReference>
<accession>A0A9N8WFI6</accession>
<dbReference type="GO" id="GO:0002376">
    <property type="term" value="P:immune system process"/>
    <property type="evidence" value="ECO:0007669"/>
    <property type="project" value="UniProtKB-KW"/>
</dbReference>
<keyword evidence="3" id="KW-0479">Metal-binding</keyword>
<keyword evidence="6" id="KW-0391">Immunity</keyword>
<reference evidence="8" key="1">
    <citation type="submission" date="2021-06" db="EMBL/GenBank/DDBJ databases">
        <authorList>
            <person name="Kallberg Y."/>
            <person name="Tangrot J."/>
            <person name="Rosling A."/>
        </authorList>
    </citation>
    <scope>NUCLEOTIDE SEQUENCE</scope>
    <source>
        <strain evidence="8">BR232B</strain>
    </source>
</reference>
<evidence type="ECO:0000259" key="7">
    <source>
        <dbReference type="PROSITE" id="PS51981"/>
    </source>
</evidence>
<organism evidence="8 9">
    <name type="scientific">Paraglomus brasilianum</name>
    <dbReference type="NCBI Taxonomy" id="144538"/>
    <lineage>
        <taxon>Eukaryota</taxon>
        <taxon>Fungi</taxon>
        <taxon>Fungi incertae sedis</taxon>
        <taxon>Mucoromycota</taxon>
        <taxon>Glomeromycotina</taxon>
        <taxon>Glomeromycetes</taxon>
        <taxon>Paraglomerales</taxon>
        <taxon>Paraglomeraceae</taxon>
        <taxon>Paraglomus</taxon>
    </lineage>
</organism>
<dbReference type="Pfam" id="PF13087">
    <property type="entry name" value="AAA_12"/>
    <property type="match status" value="1"/>
</dbReference>
<dbReference type="GO" id="GO:0005737">
    <property type="term" value="C:cytoplasm"/>
    <property type="evidence" value="ECO:0007669"/>
    <property type="project" value="UniProtKB-SubCell"/>
</dbReference>
<dbReference type="PANTHER" id="PTHR10887">
    <property type="entry name" value="DNA2/NAM7 HELICASE FAMILY"/>
    <property type="match status" value="1"/>
</dbReference>
<evidence type="ECO:0000256" key="2">
    <source>
        <dbReference type="ARBA" id="ARBA00022490"/>
    </source>
</evidence>
<dbReference type="InterPro" id="IPR027417">
    <property type="entry name" value="P-loop_NTPase"/>
</dbReference>
<dbReference type="EMBL" id="CAJVPI010000106">
    <property type="protein sequence ID" value="CAG8481115.1"/>
    <property type="molecule type" value="Genomic_DNA"/>
</dbReference>
<evidence type="ECO:0000256" key="6">
    <source>
        <dbReference type="ARBA" id="ARBA00022859"/>
    </source>
</evidence>
<dbReference type="Gene3D" id="3.40.50.300">
    <property type="entry name" value="P-loop containing nucleotide triphosphate hydrolases"/>
    <property type="match status" value="3"/>
</dbReference>
<name>A0A9N8WFI6_9GLOM</name>
<evidence type="ECO:0000313" key="8">
    <source>
        <dbReference type="EMBL" id="CAG8481115.1"/>
    </source>
</evidence>
<gene>
    <name evidence="8" type="ORF">PBRASI_LOCUS1587</name>
</gene>
<feature type="domain" description="RZ-type" evidence="7">
    <location>
        <begin position="2117"/>
        <end position="2191"/>
    </location>
</feature>
<evidence type="ECO:0000313" key="9">
    <source>
        <dbReference type="Proteomes" id="UP000789739"/>
    </source>
</evidence>
<protein>
    <submittedName>
        <fullName evidence="8">2569_t:CDS:1</fullName>
    </submittedName>
</protein>
<dbReference type="InterPro" id="IPR041679">
    <property type="entry name" value="DNA2/NAM7-like_C"/>
</dbReference>
<proteinExistence type="predicted"/>
<dbReference type="GO" id="GO:0004386">
    <property type="term" value="F:helicase activity"/>
    <property type="evidence" value="ECO:0007669"/>
    <property type="project" value="InterPro"/>
</dbReference>
<dbReference type="InterPro" id="IPR047187">
    <property type="entry name" value="SF1_C_Upf1"/>
</dbReference>
<dbReference type="Pfam" id="PF25396">
    <property type="entry name" value="ZNFX1"/>
    <property type="match status" value="1"/>
</dbReference>
<keyword evidence="5" id="KW-0862">Zinc</keyword>
<dbReference type="CDD" id="cd18808">
    <property type="entry name" value="SF1_C_Upf1"/>
    <property type="match status" value="1"/>
</dbReference>
<evidence type="ECO:0000256" key="5">
    <source>
        <dbReference type="ARBA" id="ARBA00022833"/>
    </source>
</evidence>
<dbReference type="Proteomes" id="UP000789739">
    <property type="component" value="Unassembled WGS sequence"/>
</dbReference>
<dbReference type="GO" id="GO:0008270">
    <property type="term" value="F:zinc ion binding"/>
    <property type="evidence" value="ECO:0007669"/>
    <property type="project" value="UniProtKB-KW"/>
</dbReference>
<dbReference type="CDD" id="cd06008">
    <property type="entry name" value="NF-X1-zinc-finger"/>
    <property type="match status" value="2"/>
</dbReference>
<evidence type="ECO:0000256" key="1">
    <source>
        <dbReference type="ARBA" id="ARBA00004496"/>
    </source>
</evidence>
<dbReference type="InterPro" id="IPR057373">
    <property type="entry name" value="ZNFX1"/>
</dbReference>
<evidence type="ECO:0000256" key="3">
    <source>
        <dbReference type="ARBA" id="ARBA00022723"/>
    </source>
</evidence>